<keyword evidence="1" id="KW-0175">Coiled coil</keyword>
<gene>
    <name evidence="2" type="ORF">U9M73_06455</name>
</gene>
<dbReference type="Proteomes" id="UP001292216">
    <property type="component" value="Unassembled WGS sequence"/>
</dbReference>
<evidence type="ECO:0000313" key="2">
    <source>
        <dbReference type="EMBL" id="MEA3569638.1"/>
    </source>
</evidence>
<proteinExistence type="predicted"/>
<evidence type="ECO:0008006" key="4">
    <source>
        <dbReference type="Google" id="ProtNLM"/>
    </source>
</evidence>
<feature type="coiled-coil region" evidence="1">
    <location>
        <begin position="87"/>
        <end position="114"/>
    </location>
</feature>
<protein>
    <recommendedName>
        <fullName evidence="4">Colicin import membrane protein</fullName>
    </recommendedName>
</protein>
<evidence type="ECO:0000313" key="3">
    <source>
        <dbReference type="Proteomes" id="UP001292216"/>
    </source>
</evidence>
<name>A0ABU5PI60_9BACL</name>
<dbReference type="EMBL" id="JAYERP010000001">
    <property type="protein sequence ID" value="MEA3569638.1"/>
    <property type="molecule type" value="Genomic_DNA"/>
</dbReference>
<dbReference type="RefSeq" id="WP_323076578.1">
    <property type="nucleotide sequence ID" value="NZ_CBCSKM010000011.1"/>
</dbReference>
<accession>A0ABU5PI60</accession>
<organism evidence="2 3">
    <name type="scientific">Paenibacillus phoenicis</name>
    <dbReference type="NCBI Taxonomy" id="554117"/>
    <lineage>
        <taxon>Bacteria</taxon>
        <taxon>Bacillati</taxon>
        <taxon>Bacillota</taxon>
        <taxon>Bacilli</taxon>
        <taxon>Bacillales</taxon>
        <taxon>Paenibacillaceae</taxon>
        <taxon>Paenibacillus</taxon>
    </lineage>
</organism>
<reference evidence="2 3" key="1">
    <citation type="submission" date="2023-12" db="EMBL/GenBank/DDBJ databases">
        <title>Whole genome sequencing of Paenibacillus phoenicis isolated from the Phoenix Mars Lander spacecraft assembly facility.</title>
        <authorList>
            <person name="Garcia A."/>
            <person name="Venkateswaran K."/>
        </authorList>
    </citation>
    <scope>NUCLEOTIDE SEQUENCE [LARGE SCALE GENOMIC DNA]</scope>
    <source>
        <strain evidence="2 3">3PO2SA</strain>
    </source>
</reference>
<comment type="caution">
    <text evidence="2">The sequence shown here is derived from an EMBL/GenBank/DDBJ whole genome shotgun (WGS) entry which is preliminary data.</text>
</comment>
<sequence length="257" mass="28048">MKWRNSIRLLLLAVITISLMMSGTRPMYAASSWEAALSGIDAMYDGLTAVQTLVKQESLEISALRKKNNDALAAINAKLKAIDQATITRLTQESESLQRKHASLLEEYKSLGKQVSAAKIRKDKKSADLLELKRNQLKPAATAASAEIKAKKDALAAAKKAKAAKVKVVKDALAPVQTLKKQITAENKSVAAARKHLSAADKRYKASVKRGDAIVAALELKIVYDQTKAIHTSLTKVYDWEKQISRTITNASAKLPK</sequence>
<keyword evidence="3" id="KW-1185">Reference proteome</keyword>
<evidence type="ECO:0000256" key="1">
    <source>
        <dbReference type="SAM" id="Coils"/>
    </source>
</evidence>